<evidence type="ECO:0000313" key="2">
    <source>
        <dbReference type="Proteomes" id="UP000594480"/>
    </source>
</evidence>
<organism evidence="1 2">
    <name type="scientific">Microbacterium schleiferi</name>
    <dbReference type="NCBI Taxonomy" id="69362"/>
    <lineage>
        <taxon>Bacteria</taxon>
        <taxon>Bacillati</taxon>
        <taxon>Actinomycetota</taxon>
        <taxon>Actinomycetes</taxon>
        <taxon>Micrococcales</taxon>
        <taxon>Microbacteriaceae</taxon>
        <taxon>Microbacterium</taxon>
    </lineage>
</organism>
<proteinExistence type="predicted"/>
<accession>A0A7S8MYW6</accession>
<dbReference type="InterPro" id="IPR021770">
    <property type="entry name" value="DUF3335"/>
</dbReference>
<dbReference type="Proteomes" id="UP000594480">
    <property type="component" value="Chromosome"/>
</dbReference>
<keyword evidence="2" id="KW-1185">Reference proteome</keyword>
<dbReference type="Pfam" id="PF11814">
    <property type="entry name" value="DUF3335"/>
    <property type="match status" value="1"/>
</dbReference>
<reference evidence="1 2" key="1">
    <citation type="submission" date="2020-11" db="EMBL/GenBank/DDBJ databases">
        <title>Amino acid is mineralized and recycled by bacteria in oceanic microbiome.</title>
        <authorList>
            <person name="Zheng L.Y."/>
        </authorList>
    </citation>
    <scope>NUCLEOTIDE SEQUENCE [LARGE SCALE GENOMIC DNA]</scope>
    <source>
        <strain evidence="1 2">A32-1</strain>
    </source>
</reference>
<dbReference type="RefSeq" id="WP_195693114.1">
    <property type="nucleotide sequence ID" value="NZ_CP064760.1"/>
</dbReference>
<dbReference type="AlphaFoldDB" id="A0A7S8MYW6"/>
<evidence type="ECO:0000313" key="1">
    <source>
        <dbReference type="EMBL" id="QPE05095.1"/>
    </source>
</evidence>
<gene>
    <name evidence="1" type="ORF">IT882_03025</name>
</gene>
<protein>
    <submittedName>
        <fullName evidence="1">Peptidase C39 family protein</fullName>
    </submittedName>
</protein>
<name>A0A7S8MYW6_9MICO</name>
<sequence>MQSIEPALAEGADAVAAVLARGLADALGPERAALWRVERSGYRPSAHTLDGSDGILAAVLTSGRPATAATKIVDLWVAPDAPGDAADRLIDGVLARASERGDAAVKWELPEGAAVPESAVIHGFAPMRKPWGAVGTEATRGLVRWLVSMPHEEPGYYGQTTLFTCGAVAGLIATERYGTPGFAGQNAPDRDLEIEFWRRASNYPACEPIGLAVTVQEHLGSRAAVKVALDHAGPVLLEDFTGFDYDFRAELQRESRKRAADLGISVDGSRIPMTEVAARVAAGDQALLLIDEAPMHADPGPHWIVAHAAAGPYVVVEDPWVNRATGETWVDTHELPIHVDDLERLVAWGPEGYRGVIFLSTP</sequence>
<dbReference type="KEGG" id="msf:IT882_03025"/>
<dbReference type="EMBL" id="CP064760">
    <property type="protein sequence ID" value="QPE05095.1"/>
    <property type="molecule type" value="Genomic_DNA"/>
</dbReference>